<keyword evidence="8" id="KW-0949">S-adenosyl-L-methionine</keyword>
<organism evidence="10 11">
    <name type="scientific">Spongiibacter pelagi</name>
    <dbReference type="NCBI Taxonomy" id="2760804"/>
    <lineage>
        <taxon>Bacteria</taxon>
        <taxon>Pseudomonadati</taxon>
        <taxon>Pseudomonadota</taxon>
        <taxon>Gammaproteobacteria</taxon>
        <taxon>Cellvibrionales</taxon>
        <taxon>Spongiibacteraceae</taxon>
        <taxon>Spongiibacter</taxon>
    </lineage>
</organism>
<dbReference type="RefSeq" id="WP_190762044.1">
    <property type="nucleotide sequence ID" value="NZ_JACXLD010000001.1"/>
</dbReference>
<dbReference type="PROSITE" id="PS00092">
    <property type="entry name" value="N6_MTASE"/>
    <property type="match status" value="1"/>
</dbReference>
<comment type="function">
    <text evidence="1 8">Specifically methylates the guanine in position 966 of 16S rRNA in the assembled 30S particle.</text>
</comment>
<keyword evidence="8" id="KW-0698">rRNA processing</keyword>
<dbReference type="Proteomes" id="UP000610558">
    <property type="component" value="Unassembled WGS sequence"/>
</dbReference>
<evidence type="ECO:0000256" key="8">
    <source>
        <dbReference type="PIRNR" id="PIRNR004553"/>
    </source>
</evidence>
<keyword evidence="5 8" id="KW-0489">Methyltransferase</keyword>
<proteinExistence type="inferred from homology"/>
<dbReference type="GO" id="GO:0052913">
    <property type="term" value="F:16S rRNA (guanine(966)-N(2))-methyltransferase activity"/>
    <property type="evidence" value="ECO:0007669"/>
    <property type="project" value="UniProtKB-EC"/>
</dbReference>
<comment type="caution">
    <text evidence="10">The sequence shown here is derived from an EMBL/GenBank/DDBJ whole genome shotgun (WGS) entry which is preliminary data.</text>
</comment>
<evidence type="ECO:0000256" key="6">
    <source>
        <dbReference type="ARBA" id="ARBA00022679"/>
    </source>
</evidence>
<dbReference type="PANTHER" id="PTHR43542:SF1">
    <property type="entry name" value="METHYLTRANSFERASE"/>
    <property type="match status" value="1"/>
</dbReference>
<dbReference type="CDD" id="cd02440">
    <property type="entry name" value="AdoMet_MTases"/>
    <property type="match status" value="1"/>
</dbReference>
<comment type="catalytic activity">
    <reaction evidence="7 8">
        <text>guanosine(966) in 16S rRNA + S-adenosyl-L-methionine = N(2)-methylguanosine(966) in 16S rRNA + S-adenosyl-L-homocysteine + H(+)</text>
        <dbReference type="Rhea" id="RHEA:23548"/>
        <dbReference type="Rhea" id="RHEA-COMP:10211"/>
        <dbReference type="Rhea" id="RHEA-COMP:10212"/>
        <dbReference type="ChEBI" id="CHEBI:15378"/>
        <dbReference type="ChEBI" id="CHEBI:57856"/>
        <dbReference type="ChEBI" id="CHEBI:59789"/>
        <dbReference type="ChEBI" id="CHEBI:74269"/>
        <dbReference type="ChEBI" id="CHEBI:74481"/>
        <dbReference type="EC" id="2.1.1.171"/>
    </reaction>
</comment>
<dbReference type="InterPro" id="IPR002052">
    <property type="entry name" value="DNA_methylase_N6_adenine_CS"/>
</dbReference>
<evidence type="ECO:0000256" key="1">
    <source>
        <dbReference type="ARBA" id="ARBA00002649"/>
    </source>
</evidence>
<dbReference type="InterPro" id="IPR029063">
    <property type="entry name" value="SAM-dependent_MTases_sf"/>
</dbReference>
<dbReference type="Pfam" id="PF03602">
    <property type="entry name" value="Cons_hypoth95"/>
    <property type="match status" value="1"/>
</dbReference>
<evidence type="ECO:0000256" key="2">
    <source>
        <dbReference type="ARBA" id="ARBA00005269"/>
    </source>
</evidence>
<evidence type="ECO:0000256" key="9">
    <source>
        <dbReference type="SAM" id="MobiDB-lite"/>
    </source>
</evidence>
<feature type="region of interest" description="Disordered" evidence="9">
    <location>
        <begin position="1"/>
        <end position="30"/>
    </location>
</feature>
<dbReference type="PANTHER" id="PTHR43542">
    <property type="entry name" value="METHYLTRANSFERASE"/>
    <property type="match status" value="1"/>
</dbReference>
<sequence>MPKAPQRSRPKNIKQAGNNKSDKNTGGTSQLRIIGGQWRSRKLQFTSAEGLRPTGDRIRETLFNWLAAEIPGAHCLDLFAGSGALGIEALSRGAASCDFVELNHEAAAQIRQHLSTLNAEHGQVFCQTAKTYLENSQKHYDIIFLDPPFNKEHIDEIKSVLNTLINKDGLIYLEHAKNEEISLPENWTAEKQKTTGEVVYSTWRITC</sequence>
<feature type="compositionally biased region" description="Polar residues" evidence="9">
    <location>
        <begin position="15"/>
        <end position="30"/>
    </location>
</feature>
<evidence type="ECO:0000313" key="10">
    <source>
        <dbReference type="EMBL" id="MBD2857828.1"/>
    </source>
</evidence>
<accession>A0A927C0B3</accession>
<dbReference type="AlphaFoldDB" id="A0A927C0B3"/>
<name>A0A927C0B3_9GAMM</name>
<reference evidence="10" key="1">
    <citation type="submission" date="2020-09" db="EMBL/GenBank/DDBJ databases">
        <authorList>
            <person name="Yoon J.-W."/>
        </authorList>
    </citation>
    <scope>NUCLEOTIDE SEQUENCE</scope>
    <source>
        <strain evidence="10">KMU-158</strain>
    </source>
</reference>
<feature type="compositionally biased region" description="Basic residues" evidence="9">
    <location>
        <begin position="1"/>
        <end position="12"/>
    </location>
</feature>
<keyword evidence="11" id="KW-1185">Reference proteome</keyword>
<protein>
    <recommendedName>
        <fullName evidence="4 8">Ribosomal RNA small subunit methyltransferase D</fullName>
        <ecNumber evidence="3 8">2.1.1.171</ecNumber>
    </recommendedName>
</protein>
<evidence type="ECO:0000313" key="11">
    <source>
        <dbReference type="Proteomes" id="UP000610558"/>
    </source>
</evidence>
<evidence type="ECO:0000256" key="7">
    <source>
        <dbReference type="ARBA" id="ARBA00048326"/>
    </source>
</evidence>
<dbReference type="EMBL" id="JACXLD010000001">
    <property type="protein sequence ID" value="MBD2857828.1"/>
    <property type="molecule type" value="Genomic_DNA"/>
</dbReference>
<dbReference type="SUPFAM" id="SSF53335">
    <property type="entry name" value="S-adenosyl-L-methionine-dependent methyltransferases"/>
    <property type="match status" value="1"/>
</dbReference>
<dbReference type="GO" id="GO:0003676">
    <property type="term" value="F:nucleic acid binding"/>
    <property type="evidence" value="ECO:0007669"/>
    <property type="project" value="InterPro"/>
</dbReference>
<evidence type="ECO:0000256" key="4">
    <source>
        <dbReference type="ARBA" id="ARBA00013682"/>
    </source>
</evidence>
<dbReference type="NCBIfam" id="TIGR00095">
    <property type="entry name" value="16S rRNA (guanine(966)-N(2))-methyltransferase RsmD"/>
    <property type="match status" value="1"/>
</dbReference>
<gene>
    <name evidence="10" type="primary">rsmD</name>
    <name evidence="10" type="ORF">IB286_02330</name>
</gene>
<comment type="similarity">
    <text evidence="2 8">Belongs to the methyltransferase superfamily. RsmD family.</text>
</comment>
<dbReference type="Gene3D" id="3.40.50.150">
    <property type="entry name" value="Vaccinia Virus protein VP39"/>
    <property type="match status" value="1"/>
</dbReference>
<evidence type="ECO:0000256" key="5">
    <source>
        <dbReference type="ARBA" id="ARBA00022603"/>
    </source>
</evidence>
<keyword evidence="6 8" id="KW-0808">Transferase</keyword>
<evidence type="ECO:0000256" key="3">
    <source>
        <dbReference type="ARBA" id="ARBA00012141"/>
    </source>
</evidence>
<dbReference type="InterPro" id="IPR004398">
    <property type="entry name" value="RNA_MeTrfase_RsmD"/>
</dbReference>
<dbReference type="EC" id="2.1.1.171" evidence="3 8"/>
<dbReference type="PIRSF" id="PIRSF004553">
    <property type="entry name" value="CHP00095"/>
    <property type="match status" value="1"/>
</dbReference>